<evidence type="ECO:0000313" key="8">
    <source>
        <dbReference type="Proteomes" id="UP000005940"/>
    </source>
</evidence>
<protein>
    <submittedName>
        <fullName evidence="7">Inositol phosphorylceramide synthase</fullName>
    </submittedName>
</protein>
<name>A0A7G3UDA2_STRT9</name>
<evidence type="ECO:0000256" key="4">
    <source>
        <dbReference type="ARBA" id="ARBA00023136"/>
    </source>
</evidence>
<gene>
    <name evidence="7" type="ORF">STSU_015575</name>
</gene>
<evidence type="ECO:0000259" key="6">
    <source>
        <dbReference type="Pfam" id="PF14378"/>
    </source>
</evidence>
<dbReference type="CDD" id="cd03386">
    <property type="entry name" value="PAP2_Aur1_like"/>
    <property type="match status" value="1"/>
</dbReference>
<feature type="transmembrane region" description="Helical" evidence="5">
    <location>
        <begin position="259"/>
        <end position="276"/>
    </location>
</feature>
<evidence type="ECO:0000313" key="7">
    <source>
        <dbReference type="EMBL" id="QKM68387.1"/>
    </source>
</evidence>
<dbReference type="Pfam" id="PF14378">
    <property type="entry name" value="PAP2_3"/>
    <property type="match status" value="1"/>
</dbReference>
<dbReference type="AlphaFoldDB" id="A0A7G3UDA2"/>
<evidence type="ECO:0000256" key="5">
    <source>
        <dbReference type="SAM" id="Phobius"/>
    </source>
</evidence>
<keyword evidence="3 5" id="KW-1133">Transmembrane helix</keyword>
<evidence type="ECO:0000256" key="1">
    <source>
        <dbReference type="ARBA" id="ARBA00004141"/>
    </source>
</evidence>
<dbReference type="PANTHER" id="PTHR31310:SF7">
    <property type="entry name" value="PA-PHOSPHATASE RELATED-FAMILY PROTEIN DDB_G0268928"/>
    <property type="match status" value="1"/>
</dbReference>
<feature type="transmembrane region" description="Helical" evidence="5">
    <location>
        <begin position="57"/>
        <end position="77"/>
    </location>
</feature>
<evidence type="ECO:0000256" key="3">
    <source>
        <dbReference type="ARBA" id="ARBA00022989"/>
    </source>
</evidence>
<feature type="transmembrane region" description="Helical" evidence="5">
    <location>
        <begin position="130"/>
        <end position="148"/>
    </location>
</feature>
<keyword evidence="8" id="KW-1185">Reference proteome</keyword>
<dbReference type="EMBL" id="CP029159">
    <property type="protein sequence ID" value="QKM68387.1"/>
    <property type="molecule type" value="Genomic_DNA"/>
</dbReference>
<feature type="transmembrane region" description="Helical" evidence="5">
    <location>
        <begin position="157"/>
        <end position="177"/>
    </location>
</feature>
<dbReference type="InterPro" id="IPR052185">
    <property type="entry name" value="IPC_Synthase-Related"/>
</dbReference>
<feature type="transmembrane region" description="Helical" evidence="5">
    <location>
        <begin position="237"/>
        <end position="253"/>
    </location>
</feature>
<keyword evidence="2 5" id="KW-0812">Transmembrane</keyword>
<accession>A0A7G3UDA2</accession>
<feature type="transmembrane region" description="Helical" evidence="5">
    <location>
        <begin position="211"/>
        <end position="230"/>
    </location>
</feature>
<organism evidence="7 8">
    <name type="scientific">Streptomyces tsukubensis (strain DSM 42081 / NBRC 108919 / NRRL 18488 / 9993)</name>
    <dbReference type="NCBI Taxonomy" id="1114943"/>
    <lineage>
        <taxon>Bacteria</taxon>
        <taxon>Bacillati</taxon>
        <taxon>Actinomycetota</taxon>
        <taxon>Actinomycetes</taxon>
        <taxon>Kitasatosporales</taxon>
        <taxon>Streptomycetaceae</taxon>
        <taxon>Streptomyces</taxon>
    </lineage>
</organism>
<feature type="domain" description="Inositolphosphotransferase Aur1/Ipt1" evidence="6">
    <location>
        <begin position="97"/>
        <end position="274"/>
    </location>
</feature>
<sequence>MHRISKYYRTGLQAAVGPVRLQREEFSVRSTVRSWRITGGAAAVLFTAGAVARRSGLAPLGTALCDAGTVLGLFSVWQLTGHLSSAGKEPALDRAARIHRAELRLGFPNEASWQRVVLPRPWLVKAANRYYAVMHGLGTAGTLIWVFVRHQHHFRRVWTALVLVTAGCLIIQFVPVAPPRMLPQNGFVDVAVQYGQSMFDGTMAGLAPNELAAMPSVHVAWCLLVALVAARLTSSHWRWLGTAHAAVTIAVVVVTANHFWADGVAALLLLLLLYSFEQCAVRLRRWNAGPCSDM</sequence>
<keyword evidence="4 5" id="KW-0472">Membrane</keyword>
<proteinExistence type="predicted"/>
<dbReference type="GO" id="GO:0016020">
    <property type="term" value="C:membrane"/>
    <property type="evidence" value="ECO:0007669"/>
    <property type="project" value="UniProtKB-SubCell"/>
</dbReference>
<dbReference type="InterPro" id="IPR026841">
    <property type="entry name" value="Aur1/Ipt1"/>
</dbReference>
<dbReference type="PANTHER" id="PTHR31310">
    <property type="match status" value="1"/>
</dbReference>
<reference evidence="7 8" key="1">
    <citation type="journal article" date="2012" name="J. Bacteriol.">
        <title>Draft genome of Streptomyces tsukubaensis NRRL 18488, the producer of the clinically important immunosuppressant tacrolimus (FK506).</title>
        <authorList>
            <person name="Barreiro C."/>
            <person name="Prieto C."/>
            <person name="Sola-Landa A."/>
            <person name="Solera E."/>
            <person name="Martinez-Castro M."/>
            <person name="Perez-Redondo R."/>
            <person name="Garcia-Estrada C."/>
            <person name="Aparicio J.F."/>
            <person name="Fernandez-Martinez L.T."/>
            <person name="Santos-Aberturas J."/>
            <person name="Salehi-Najafabadi Z."/>
            <person name="Rodriguez-Garcia A."/>
            <person name="Tauch A."/>
            <person name="Martin J.F."/>
        </authorList>
    </citation>
    <scope>NUCLEOTIDE SEQUENCE [LARGE SCALE GENOMIC DNA]</scope>
    <source>
        <strain evidence="8">DSM 42081 / NBRC 108919 / NRRL 18488 / 9993</strain>
    </source>
</reference>
<evidence type="ECO:0000256" key="2">
    <source>
        <dbReference type="ARBA" id="ARBA00022692"/>
    </source>
</evidence>
<dbReference type="Proteomes" id="UP000005940">
    <property type="component" value="Chromosome"/>
</dbReference>
<comment type="subcellular location">
    <subcellularLocation>
        <location evidence="1">Membrane</location>
        <topology evidence="1">Multi-pass membrane protein</topology>
    </subcellularLocation>
</comment>